<dbReference type="Proteomes" id="UP001153636">
    <property type="component" value="Chromosome 7"/>
</dbReference>
<reference evidence="1" key="1">
    <citation type="submission" date="2022-01" db="EMBL/GenBank/DDBJ databases">
        <authorList>
            <person name="King R."/>
        </authorList>
    </citation>
    <scope>NUCLEOTIDE SEQUENCE</scope>
</reference>
<sequence>MWSSNTKKKVEVSREWAEAISDERQKPTPFIVVSMDQSHVRNLAAFFEILSYKKKCEILNSEARLTRQHPRLIEHKLFYNRSWISSVVTTPRNIRCSGGSLEENEFLFPHRAYEDN</sequence>
<dbReference type="EMBL" id="OV651819">
    <property type="protein sequence ID" value="CAH1113615.1"/>
    <property type="molecule type" value="Genomic_DNA"/>
</dbReference>
<protein>
    <submittedName>
        <fullName evidence="1">Uncharacterized protein</fullName>
    </submittedName>
</protein>
<accession>A0A9P0GF69</accession>
<proteinExistence type="predicted"/>
<dbReference type="AlphaFoldDB" id="A0A9P0GF69"/>
<organism evidence="1 2">
    <name type="scientific">Psylliodes chrysocephalus</name>
    <dbReference type="NCBI Taxonomy" id="3402493"/>
    <lineage>
        <taxon>Eukaryota</taxon>
        <taxon>Metazoa</taxon>
        <taxon>Ecdysozoa</taxon>
        <taxon>Arthropoda</taxon>
        <taxon>Hexapoda</taxon>
        <taxon>Insecta</taxon>
        <taxon>Pterygota</taxon>
        <taxon>Neoptera</taxon>
        <taxon>Endopterygota</taxon>
        <taxon>Coleoptera</taxon>
        <taxon>Polyphaga</taxon>
        <taxon>Cucujiformia</taxon>
        <taxon>Chrysomeloidea</taxon>
        <taxon>Chrysomelidae</taxon>
        <taxon>Galerucinae</taxon>
        <taxon>Alticini</taxon>
        <taxon>Psylliodes</taxon>
    </lineage>
</organism>
<name>A0A9P0GF69_9CUCU</name>
<evidence type="ECO:0000313" key="2">
    <source>
        <dbReference type="Proteomes" id="UP001153636"/>
    </source>
</evidence>
<keyword evidence="2" id="KW-1185">Reference proteome</keyword>
<gene>
    <name evidence="1" type="ORF">PSYICH_LOCUS13116</name>
</gene>
<evidence type="ECO:0000313" key="1">
    <source>
        <dbReference type="EMBL" id="CAH1113615.1"/>
    </source>
</evidence>